<name>A0ACC3MCM2_9PEZI</name>
<dbReference type="EMBL" id="JAUTXU010000352">
    <property type="protein sequence ID" value="KAK3684342.1"/>
    <property type="molecule type" value="Genomic_DNA"/>
</dbReference>
<sequence>MADTTDNPSSGPADETQEQQITFNIKSSSDAKYVLTLPISNTVGDLKQKLSTEEYANLPPERQRLIYSGRVLKDHDTIGSCKIKDGNTVHLVRGAESNSRQNPANQGGATATPPGAGQAASNVPSNIAAGTGASNLAAQLTGARYAGFHGLPGADMFGADGGMGAPPNPDQMLRMLEDPNFASQMNEAMNNPAVVDMLRNNPMIRNNPIARQAIDNPEFRRMMMNPDMIRMQMQMQRAMGGPGGAGGGENAFPMPGQTDTTPGDGAAATGGEQQQQTNPAGSPPAGGAQAGNPFAALFPGAGAGGDANSQQQQQNPLAGLFGGSNQQGAGGQGGNQTNPLAQMTQQLMQNPQAMQSMMQMMNGLNNNPNSNTAGTEGGGAGAGANPFGGGAGGFNPFNMFGGGDFGGMGGQQQQQPQAPADDRAPEDSSQEEAPEILHQIRELARLVFDNSETPEADLPKQQQLSEWRFRLEEPGARIFYVFDRESGPPGRPVGFLFLTPRTYAQLGHKTMHIWLAGVDPACRGLGAFPLLLSMGKQHAWECGYEELTICTFPRRFEKMYRILCLNGWQEVVCLEAGEKVLMKLDI</sequence>
<gene>
    <name evidence="1" type="ORF">LTR37_020370</name>
</gene>
<proteinExistence type="predicted"/>
<comment type="caution">
    <text evidence="1">The sequence shown here is derived from an EMBL/GenBank/DDBJ whole genome shotgun (WGS) entry which is preliminary data.</text>
</comment>
<dbReference type="Proteomes" id="UP001281147">
    <property type="component" value="Unassembled WGS sequence"/>
</dbReference>
<protein>
    <submittedName>
        <fullName evidence="1">Uncharacterized protein</fullName>
    </submittedName>
</protein>
<keyword evidence="2" id="KW-1185">Reference proteome</keyword>
<evidence type="ECO:0000313" key="2">
    <source>
        <dbReference type="Proteomes" id="UP001281147"/>
    </source>
</evidence>
<organism evidence="1 2">
    <name type="scientific">Vermiconidia calcicola</name>
    <dbReference type="NCBI Taxonomy" id="1690605"/>
    <lineage>
        <taxon>Eukaryota</taxon>
        <taxon>Fungi</taxon>
        <taxon>Dikarya</taxon>
        <taxon>Ascomycota</taxon>
        <taxon>Pezizomycotina</taxon>
        <taxon>Dothideomycetes</taxon>
        <taxon>Dothideomycetidae</taxon>
        <taxon>Mycosphaerellales</taxon>
        <taxon>Extremaceae</taxon>
        <taxon>Vermiconidia</taxon>
    </lineage>
</organism>
<evidence type="ECO:0000313" key="1">
    <source>
        <dbReference type="EMBL" id="KAK3684342.1"/>
    </source>
</evidence>
<reference evidence="1" key="1">
    <citation type="submission" date="2023-07" db="EMBL/GenBank/DDBJ databases">
        <title>Black Yeasts Isolated from many extreme environments.</title>
        <authorList>
            <person name="Coleine C."/>
            <person name="Stajich J.E."/>
            <person name="Selbmann L."/>
        </authorList>
    </citation>
    <scope>NUCLEOTIDE SEQUENCE</scope>
    <source>
        <strain evidence="1">CCFEE 5714</strain>
    </source>
</reference>
<accession>A0ACC3MCM2</accession>